<protein>
    <recommendedName>
        <fullName evidence="3">Tip attachment protein J domain-containing protein</fullName>
    </recommendedName>
</protein>
<sequence>MPGSIAAQVMAWQRRMGGVAGPLSAAPSASGEADNGTPVQVEMLVSGTWVDITSYTMVRDNSGQIAITRGIRDEGSQTEAGTCALELKNQDGRFSPRTPSGPYYGLIGRNTPIRISVPDGNGGKSYRIWSEASEWAPSWDTTGTDVWTDLSAGGILRRLAQGPAPERSVIYQAVTSPLPSSVVAYWPCEDASGATQLASALTSGSAMTWTGTPTLASYSGFAASDPLPDLTSASLSGGIPKYDDPAATQVRFLAYIPAAGLSLGKVLVAIDQLEYSAGSSQFWEVYYDTATRSLTIRTCASDGTVLGAELQHTLDVRGRLLYVSVELQESGANISRTLRLKDVNTGQVYSVSDTVFVTQLTRVVKIQFGPASRAVSGAAGTSNLPGVAVGHVTVENAITPIDALGVRLNPIGETAGRRIQRLCDEAGLAYEWNGDLDDTVPMGAQPKANLLSLVQECVLADGGLLYELTGTLGLGYRTRASLYNQDPALVLDYPSGQLAQIPTPVEDDRYIQNKVTVTVGGVSETYEETSGTLSTALPPAGVGAYGGEITLNLASTDAGTLQDQAAWRVHLGTVDEARFPQVSVNLAHPSITPTMRRAILGIRLGDRIEITNPPSWLPPDTIDQLVLGISETITHFEHKLTFTCAPASPYSSIGFLDATEARVDTDGSELAANISSSAAAIAVQPSAGADVLWTKDLSDFPLDIRVGGEVMRVTSISDLVTDTYTRTVAGSWGTNDSGFTWTLSGGSASDYSVGSGVGAHLLATAGVPRRCLLPTVAADFDFYVSVTADQLATGAALTGALVARYTDDSNLYSAQVQATTANAVTLLLFKRVSGTETILGSYTLPGTTFVAGVFYRIRFKLQGSLLRAKAWAHGGVEPPEWHVTAVDTELTSGPWVGVRSLAVSGNTNVTASVQYENFQIVSPQMFTLTRSINGVVKSHSAGEDVRLAHPTILAL</sequence>
<dbReference type="Proteomes" id="UP000646738">
    <property type="component" value="Unassembled WGS sequence"/>
</dbReference>
<proteinExistence type="predicted"/>
<evidence type="ECO:0000313" key="2">
    <source>
        <dbReference type="Proteomes" id="UP000646738"/>
    </source>
</evidence>
<accession>A0ABQ3R3L7</accession>
<comment type="caution">
    <text evidence="1">The sequence shown here is derived from an EMBL/GenBank/DDBJ whole genome shotgun (WGS) entry which is preliminary data.</text>
</comment>
<reference evidence="2" key="1">
    <citation type="submission" date="2023-07" db="EMBL/GenBank/DDBJ databases">
        <title>Whole genome shotgun sequence of Streptomyces achromogenes subsp. rubradiris NBRC 14000.</title>
        <authorList>
            <person name="Komaki H."/>
            <person name="Tamura T."/>
        </authorList>
    </citation>
    <scope>NUCLEOTIDE SEQUENCE [LARGE SCALE GENOMIC DNA]</scope>
    <source>
        <strain evidence="2">NBRC 14000</strain>
    </source>
</reference>
<name>A0ABQ3R3L7_STRRR</name>
<dbReference type="RefSeq" id="WP_189999725.1">
    <property type="nucleotide sequence ID" value="NZ_BNCB01000032.1"/>
</dbReference>
<dbReference type="EMBL" id="BNEA01000001">
    <property type="protein sequence ID" value="GHI50440.1"/>
    <property type="molecule type" value="Genomic_DNA"/>
</dbReference>
<keyword evidence="2" id="KW-1185">Reference proteome</keyword>
<evidence type="ECO:0000313" key="1">
    <source>
        <dbReference type="EMBL" id="GHI50440.1"/>
    </source>
</evidence>
<gene>
    <name evidence="1" type="ORF">Srubr_02860</name>
</gene>
<organism evidence="1 2">
    <name type="scientific">Streptomyces rubradiris</name>
    <name type="common">Streptomyces achromogenes subsp. rubradiris</name>
    <dbReference type="NCBI Taxonomy" id="285531"/>
    <lineage>
        <taxon>Bacteria</taxon>
        <taxon>Bacillati</taxon>
        <taxon>Actinomycetota</taxon>
        <taxon>Actinomycetes</taxon>
        <taxon>Kitasatosporales</taxon>
        <taxon>Streptomycetaceae</taxon>
        <taxon>Streptomyces</taxon>
    </lineage>
</organism>
<evidence type="ECO:0008006" key="3">
    <source>
        <dbReference type="Google" id="ProtNLM"/>
    </source>
</evidence>